<feature type="transmembrane region" description="Helical" evidence="1">
    <location>
        <begin position="69"/>
        <end position="92"/>
    </location>
</feature>
<name>A0A0M0JGA3_9EUKA</name>
<protein>
    <submittedName>
        <fullName evidence="2">Uncharacterized protein</fullName>
    </submittedName>
</protein>
<dbReference type="AlphaFoldDB" id="A0A0M0JGA3"/>
<sequence>MLIGEVDSPVGPAVMLATNAIVGFRSLTGGGIQLALIWNSFVAVRGILSPMIWRHFLDVGLISWPFRAVFLWLAMFAFEVTGFFFSIVAYWLKDAHTSFKSD</sequence>
<keyword evidence="1" id="KW-0472">Membrane</keyword>
<feature type="transmembrane region" description="Helical" evidence="1">
    <location>
        <begin position="30"/>
        <end position="48"/>
    </location>
</feature>
<evidence type="ECO:0000313" key="3">
    <source>
        <dbReference type="Proteomes" id="UP000037460"/>
    </source>
</evidence>
<evidence type="ECO:0000313" key="2">
    <source>
        <dbReference type="EMBL" id="KOO25273.1"/>
    </source>
</evidence>
<keyword evidence="1" id="KW-1133">Transmembrane helix</keyword>
<dbReference type="EMBL" id="JWZX01002998">
    <property type="protein sequence ID" value="KOO25273.1"/>
    <property type="molecule type" value="Genomic_DNA"/>
</dbReference>
<gene>
    <name evidence="2" type="ORF">Ctob_013127</name>
</gene>
<accession>A0A0M0JGA3</accession>
<dbReference type="Proteomes" id="UP000037460">
    <property type="component" value="Unassembled WGS sequence"/>
</dbReference>
<comment type="caution">
    <text evidence="2">The sequence shown here is derived from an EMBL/GenBank/DDBJ whole genome shotgun (WGS) entry which is preliminary data.</text>
</comment>
<keyword evidence="1" id="KW-0812">Transmembrane</keyword>
<keyword evidence="3" id="KW-1185">Reference proteome</keyword>
<evidence type="ECO:0000256" key="1">
    <source>
        <dbReference type="SAM" id="Phobius"/>
    </source>
</evidence>
<proteinExistence type="predicted"/>
<dbReference type="OrthoDB" id="10558172at2759"/>
<reference evidence="3" key="1">
    <citation type="journal article" date="2015" name="PLoS Genet.">
        <title>Genome Sequence and Transcriptome Analyses of Chrysochromulina tobin: Metabolic Tools for Enhanced Algal Fitness in the Prominent Order Prymnesiales (Haptophyceae).</title>
        <authorList>
            <person name="Hovde B.T."/>
            <person name="Deodato C.R."/>
            <person name="Hunsperger H.M."/>
            <person name="Ryken S.A."/>
            <person name="Yost W."/>
            <person name="Jha R.K."/>
            <person name="Patterson J."/>
            <person name="Monnat R.J. Jr."/>
            <person name="Barlow S.B."/>
            <person name="Starkenburg S.R."/>
            <person name="Cattolico R.A."/>
        </authorList>
    </citation>
    <scope>NUCLEOTIDE SEQUENCE</scope>
    <source>
        <strain evidence="3">CCMP291</strain>
    </source>
</reference>
<organism evidence="2 3">
    <name type="scientific">Chrysochromulina tobinii</name>
    <dbReference type="NCBI Taxonomy" id="1460289"/>
    <lineage>
        <taxon>Eukaryota</taxon>
        <taxon>Haptista</taxon>
        <taxon>Haptophyta</taxon>
        <taxon>Prymnesiophyceae</taxon>
        <taxon>Prymnesiales</taxon>
        <taxon>Chrysochromulinaceae</taxon>
        <taxon>Chrysochromulina</taxon>
    </lineage>
</organism>